<dbReference type="InterPro" id="IPR014284">
    <property type="entry name" value="RNA_pol_sigma-70_dom"/>
</dbReference>
<proteinExistence type="predicted"/>
<dbReference type="AlphaFoldDB" id="A0A318E5Q7"/>
<dbReference type="EMBL" id="QICN01000007">
    <property type="protein sequence ID" value="PXV66616.1"/>
    <property type="molecule type" value="Genomic_DNA"/>
</dbReference>
<dbReference type="InterPro" id="IPR036388">
    <property type="entry name" value="WH-like_DNA-bd_sf"/>
</dbReference>
<dbReference type="NCBIfam" id="TIGR02937">
    <property type="entry name" value="sigma70-ECF"/>
    <property type="match status" value="1"/>
</dbReference>
<evidence type="ECO:0000313" key="2">
    <source>
        <dbReference type="EMBL" id="PXV66616.1"/>
    </source>
</evidence>
<organism evidence="2 3">
    <name type="scientific">Sinimarinibacterium flocculans</name>
    <dbReference type="NCBI Taxonomy" id="985250"/>
    <lineage>
        <taxon>Bacteria</taxon>
        <taxon>Pseudomonadati</taxon>
        <taxon>Pseudomonadota</taxon>
        <taxon>Gammaproteobacteria</taxon>
        <taxon>Nevskiales</taxon>
        <taxon>Nevskiaceae</taxon>
        <taxon>Sinimarinibacterium</taxon>
    </lineage>
</organism>
<dbReference type="SUPFAM" id="SSF88659">
    <property type="entry name" value="Sigma3 and sigma4 domains of RNA polymerase sigma factors"/>
    <property type="match status" value="1"/>
</dbReference>
<dbReference type="NCBIfam" id="TIGR02999">
    <property type="entry name" value="Sig-70_X6"/>
    <property type="match status" value="1"/>
</dbReference>
<dbReference type="Gene3D" id="1.10.10.10">
    <property type="entry name" value="Winged helix-like DNA-binding domain superfamily/Winged helix DNA-binding domain"/>
    <property type="match status" value="1"/>
</dbReference>
<dbReference type="InterPro" id="IPR053812">
    <property type="entry name" value="HTH_Sigma70_ECF-like"/>
</dbReference>
<reference evidence="2 3" key="1">
    <citation type="submission" date="2018-04" db="EMBL/GenBank/DDBJ databases">
        <title>Genomic Encyclopedia of Type Strains, Phase IV (KMG-IV): sequencing the most valuable type-strain genomes for metagenomic binning, comparative biology and taxonomic classification.</title>
        <authorList>
            <person name="Goeker M."/>
        </authorList>
    </citation>
    <scope>NUCLEOTIDE SEQUENCE [LARGE SCALE GENOMIC DNA]</scope>
    <source>
        <strain evidence="2 3">DSM 104150</strain>
    </source>
</reference>
<dbReference type="Proteomes" id="UP000248330">
    <property type="component" value="Unassembled WGS sequence"/>
</dbReference>
<comment type="caution">
    <text evidence="2">The sequence shown here is derived from an EMBL/GenBank/DDBJ whole genome shotgun (WGS) entry which is preliminary data.</text>
</comment>
<name>A0A318E5Q7_9GAMM</name>
<evidence type="ECO:0000313" key="3">
    <source>
        <dbReference type="Proteomes" id="UP000248330"/>
    </source>
</evidence>
<dbReference type="Pfam" id="PF07638">
    <property type="entry name" value="Sigma70_ECF"/>
    <property type="match status" value="1"/>
</dbReference>
<dbReference type="GO" id="GO:0003700">
    <property type="term" value="F:DNA-binding transcription factor activity"/>
    <property type="evidence" value="ECO:0007669"/>
    <property type="project" value="InterPro"/>
</dbReference>
<accession>A0A318E5Q7</accession>
<sequence>MKPDIGSQDSSARQAAADLAPQLYPELRRAARGIRAGARAGETLQTTALIHEAFLKLARGGGWKDRGHFLAAAALAMRQILVDEARGRLAQRRGAGQTPLSLDAEEVAEVAGETEPDERVIAVGEALERLAAISPRLAHVVECRYYAGYTELETAEALGLTERTVRRDWVKARAWLYREIAED</sequence>
<dbReference type="RefSeq" id="WP_211307344.1">
    <property type="nucleotide sequence ID" value="NZ_CAKZQT010000033.1"/>
</dbReference>
<keyword evidence="3" id="KW-1185">Reference proteome</keyword>
<dbReference type="GO" id="GO:0006352">
    <property type="term" value="P:DNA-templated transcription initiation"/>
    <property type="evidence" value="ECO:0007669"/>
    <property type="project" value="InterPro"/>
</dbReference>
<dbReference type="InterPro" id="IPR013324">
    <property type="entry name" value="RNA_pol_sigma_r3/r4-like"/>
</dbReference>
<protein>
    <submittedName>
        <fullName evidence="2">RNA polymerase ECF family sigma subunit</fullName>
    </submittedName>
</protein>
<evidence type="ECO:0000259" key="1">
    <source>
        <dbReference type="Pfam" id="PF07638"/>
    </source>
</evidence>
<feature type="domain" description="RNA polymerase sigma-70 ECF-like HTH" evidence="1">
    <location>
        <begin position="13"/>
        <end position="180"/>
    </location>
</feature>
<gene>
    <name evidence="2" type="ORF">C8D93_107181</name>
</gene>
<dbReference type="InterPro" id="IPR011517">
    <property type="entry name" value="RNA_pol_sigma70_ECF-like"/>
</dbReference>